<evidence type="ECO:0000313" key="3">
    <source>
        <dbReference type="RefSeq" id="XP_048140835.1"/>
    </source>
</evidence>
<organism evidence="2 3">
    <name type="scientific">Rhodamnia argentea</name>
    <dbReference type="NCBI Taxonomy" id="178133"/>
    <lineage>
        <taxon>Eukaryota</taxon>
        <taxon>Viridiplantae</taxon>
        <taxon>Streptophyta</taxon>
        <taxon>Embryophyta</taxon>
        <taxon>Tracheophyta</taxon>
        <taxon>Spermatophyta</taxon>
        <taxon>Magnoliopsida</taxon>
        <taxon>eudicotyledons</taxon>
        <taxon>Gunneridae</taxon>
        <taxon>Pentapetalae</taxon>
        <taxon>rosids</taxon>
        <taxon>malvids</taxon>
        <taxon>Myrtales</taxon>
        <taxon>Myrtaceae</taxon>
        <taxon>Myrtoideae</taxon>
        <taxon>Myrteae</taxon>
        <taxon>Australasian group</taxon>
        <taxon>Rhodamnia</taxon>
    </lineage>
</organism>
<protein>
    <submittedName>
        <fullName evidence="3">F-box protein At3g07870-like</fullName>
    </submittedName>
</protein>
<accession>A0ABM3HW63</accession>
<evidence type="ECO:0000313" key="2">
    <source>
        <dbReference type="Proteomes" id="UP000827889"/>
    </source>
</evidence>
<reference evidence="3" key="1">
    <citation type="submission" date="2025-08" db="UniProtKB">
        <authorList>
            <consortium name="RefSeq"/>
        </authorList>
    </citation>
    <scope>IDENTIFICATION</scope>
    <source>
        <tissue evidence="3">Leaf</tissue>
    </source>
</reference>
<dbReference type="RefSeq" id="XP_048140835.1">
    <property type="nucleotide sequence ID" value="XM_048284878.1"/>
</dbReference>
<dbReference type="Pfam" id="PF00646">
    <property type="entry name" value="F-box"/>
    <property type="match status" value="1"/>
</dbReference>
<sequence length="282" mass="32415">MFLSVFMDLLQSLSDMGICLCFTWLSHLWSCFISSSTSQDMASLEILPDDVMADVLSRLPADQVVNSRSVCKRWCSLAATPHFVQLHLERSTPVMYFLTSSNELGTFTLSSVDWSSKKRKQLIREIRLPIIEFLPSKSSLQFSGSCNGLFIFRKNWVSPLTYYIFNPIRREKITITPGLIVGFFLDSLTNKYELLACDNVMDDFRFYIGGLGPVFTWRKVGCFPYRPREIFAPSVVNGCLHWMAIGKRGEKDIWPPCTHSIMVFSIEHCEFRFLPHPFKANE</sequence>
<dbReference type="PROSITE" id="PS50181">
    <property type="entry name" value="FBOX"/>
    <property type="match status" value="1"/>
</dbReference>
<dbReference type="PANTHER" id="PTHR31672">
    <property type="entry name" value="BNACNNG10540D PROTEIN"/>
    <property type="match status" value="1"/>
</dbReference>
<feature type="domain" description="F-box" evidence="1">
    <location>
        <begin position="41"/>
        <end position="86"/>
    </location>
</feature>
<dbReference type="InterPro" id="IPR036047">
    <property type="entry name" value="F-box-like_dom_sf"/>
</dbReference>
<proteinExistence type="predicted"/>
<keyword evidence="2" id="KW-1185">Reference proteome</keyword>
<dbReference type="InterPro" id="IPR050796">
    <property type="entry name" value="SCF_F-box_component"/>
</dbReference>
<evidence type="ECO:0000259" key="1">
    <source>
        <dbReference type="PROSITE" id="PS50181"/>
    </source>
</evidence>
<name>A0ABM3HW63_9MYRT</name>
<dbReference type="SUPFAM" id="SSF81383">
    <property type="entry name" value="F-box domain"/>
    <property type="match status" value="1"/>
</dbReference>
<dbReference type="Gene3D" id="1.20.1280.50">
    <property type="match status" value="1"/>
</dbReference>
<dbReference type="Proteomes" id="UP000827889">
    <property type="component" value="Chromosome 9"/>
</dbReference>
<dbReference type="InterPro" id="IPR001810">
    <property type="entry name" value="F-box_dom"/>
</dbReference>
<dbReference type="GeneID" id="115742936"/>
<dbReference type="SMART" id="SM00256">
    <property type="entry name" value="FBOX"/>
    <property type="match status" value="1"/>
</dbReference>
<gene>
    <name evidence="3" type="primary">LOC115742936</name>
</gene>